<comment type="catalytic activity">
    <reaction evidence="1 9">
        <text>Cleavage of peptide bonds with very broad specificity.</text>
        <dbReference type="EC" id="3.4.25.1"/>
    </reaction>
</comment>
<dbReference type="GO" id="GO:0005737">
    <property type="term" value="C:cytoplasm"/>
    <property type="evidence" value="ECO:0007669"/>
    <property type="project" value="UniProtKB-SubCell"/>
</dbReference>
<comment type="subunit">
    <text evidence="9">The 20S proteasome core is composed of 14 alpha and 14 beta subunits that assemble into four stacked heptameric rings, resulting in a barrel-shaped structure. The two inner rings, each composed of seven catalytic beta subunits, are sandwiched by two outer rings, each composed of seven alpha subunits. The catalytic chamber with the active sites is on the inside of the barrel. Has a gated structure, the ends of the cylinder being occluded by the N-termini of the alpha-subunits. Is capped at one or both ends by the proteasome regulatory ATPase, PAN.</text>
</comment>
<dbReference type="SUPFAM" id="SSF56235">
    <property type="entry name" value="N-terminal nucleophile aminohydrolases (Ntn hydrolases)"/>
    <property type="match status" value="1"/>
</dbReference>
<evidence type="ECO:0000256" key="3">
    <source>
        <dbReference type="ARBA" id="ARBA00022670"/>
    </source>
</evidence>
<dbReference type="GO" id="GO:0019774">
    <property type="term" value="C:proteasome core complex, beta-subunit complex"/>
    <property type="evidence" value="ECO:0007669"/>
    <property type="project" value="UniProtKB-UniRule"/>
</dbReference>
<protein>
    <recommendedName>
        <fullName evidence="9">Proteasome subunit beta</fullName>
        <ecNumber evidence="9">3.4.25.1</ecNumber>
    </recommendedName>
    <alternativeName>
        <fullName evidence="9">20S proteasome beta subunit</fullName>
    </alternativeName>
    <alternativeName>
        <fullName evidence="9">Proteasome core protein PsmB</fullName>
    </alternativeName>
</protein>
<keyword evidence="6 9" id="KW-0068">Autocatalytic cleavage</keyword>
<keyword evidence="2 9" id="KW-0963">Cytoplasm</keyword>
<dbReference type="EC" id="3.4.25.1" evidence="9"/>
<dbReference type="AlphaFoldDB" id="L0AD48"/>
<dbReference type="KEGG" id="clg:Calag_1353"/>
<dbReference type="RefSeq" id="WP_015232959.1">
    <property type="nucleotide sequence ID" value="NC_019791.1"/>
</dbReference>
<keyword evidence="4 9" id="KW-0888">Threonine protease</keyword>
<keyword evidence="7 9" id="KW-0647">Proteasome</keyword>
<dbReference type="GeneID" id="14212613"/>
<feature type="chain" id="PRO_5023424271" description="Proteasome subunit beta" evidence="9">
    <location>
        <begin position="16"/>
        <end position="210"/>
    </location>
</feature>
<reference evidence="12" key="1">
    <citation type="submission" date="2012-03" db="EMBL/GenBank/DDBJ databases">
        <title>Complete genome of Caldisphaera lagunensis DSM 15908.</title>
        <authorList>
            <person name="Lucas S."/>
            <person name="Copeland A."/>
            <person name="Lapidus A."/>
            <person name="Glavina del Rio T."/>
            <person name="Dalin E."/>
            <person name="Tice H."/>
            <person name="Bruce D."/>
            <person name="Goodwin L."/>
            <person name="Pitluck S."/>
            <person name="Peters L."/>
            <person name="Mikhailova N."/>
            <person name="Teshima H."/>
            <person name="Kyrpides N."/>
            <person name="Mavromatis K."/>
            <person name="Ivanova N."/>
            <person name="Brettin T."/>
            <person name="Detter J.C."/>
            <person name="Han C."/>
            <person name="Larimer F."/>
            <person name="Land M."/>
            <person name="Hauser L."/>
            <person name="Markowitz V."/>
            <person name="Cheng J.-F."/>
            <person name="Hugenholtz P."/>
            <person name="Woyke T."/>
            <person name="Wu D."/>
            <person name="Spring S."/>
            <person name="Schroeder M."/>
            <person name="Brambilla E."/>
            <person name="Klenk H.-P."/>
            <person name="Eisen J.A."/>
        </authorList>
    </citation>
    <scope>NUCLEOTIDE SEQUENCE [LARGE SCALE GENOMIC DNA]</scope>
    <source>
        <strain evidence="12">DSM 15908 / JCM 11604 / IC-154</strain>
    </source>
</reference>
<feature type="propeptide" id="PRO_5005069289" description="Removed in mature form; by autocatalysis" evidence="9">
    <location>
        <begin position="1"/>
        <end position="15"/>
    </location>
</feature>
<dbReference type="STRING" id="1056495.Calag_1353"/>
<organism evidence="11 12">
    <name type="scientific">Caldisphaera lagunensis (strain DSM 15908 / JCM 11604 / ANMR 0165 / IC-154)</name>
    <dbReference type="NCBI Taxonomy" id="1056495"/>
    <lineage>
        <taxon>Archaea</taxon>
        <taxon>Thermoproteota</taxon>
        <taxon>Thermoprotei</taxon>
        <taxon>Acidilobales</taxon>
        <taxon>Caldisphaeraceae</taxon>
        <taxon>Caldisphaera</taxon>
    </lineage>
</organism>
<comment type="similarity">
    <text evidence="9">Belongs to the peptidase T1B family.</text>
</comment>
<dbReference type="InterPro" id="IPR001353">
    <property type="entry name" value="Proteasome_sua/b"/>
</dbReference>
<dbReference type="PROSITE" id="PS51476">
    <property type="entry name" value="PROTEASOME_BETA_2"/>
    <property type="match status" value="1"/>
</dbReference>
<dbReference type="PRINTS" id="PR00141">
    <property type="entry name" value="PROTEASOME"/>
</dbReference>
<dbReference type="InterPro" id="IPR029055">
    <property type="entry name" value="Ntn_hydrolases_N"/>
</dbReference>
<dbReference type="GO" id="GO:0010498">
    <property type="term" value="P:proteasomal protein catabolic process"/>
    <property type="evidence" value="ECO:0007669"/>
    <property type="project" value="UniProtKB-UniRule"/>
</dbReference>
<comment type="activity regulation">
    <text evidence="9">The formation of the proteasomal ATPase PAN-20S proteasome complex, via the docking of the C-termini of PAN into the intersubunit pockets in the alpha-rings, triggers opening of the gate for substrate entry. Interconversion between the open-gate and close-gate conformations leads to a dynamic regulation of the 20S proteasome proteolysis activity.</text>
</comment>
<keyword evidence="5 9" id="KW-0378">Hydrolase</keyword>
<comment type="subcellular location">
    <subcellularLocation>
        <location evidence="9">Cytoplasm</location>
    </subcellularLocation>
</comment>
<keyword evidence="3 9" id="KW-0645">Protease</keyword>
<dbReference type="eggNOG" id="arCOG00970">
    <property type="taxonomic scope" value="Archaea"/>
</dbReference>
<sequence>MILFDKENSLKAFHGTTTVGFITKNAVILAADKRATAGTLIASRTVKKIVKITDYAAMTIAGLVADAQMLADAIREEARLYETMNKRKLTVKGMATLLANVLFSTKYYPYLVQLIVGGYDTEPRLYNLDYFGSITEEKMTSTGSGSPVALGVLEKDYRPDLSLEEAMNLAAKAIKVAIMRDSATGDGVDVIAISSGGIRESFIPLQQLLS</sequence>
<gene>
    <name evidence="9" type="primary">psmB</name>
    <name evidence="11" type="ordered locus">Calag_1353</name>
</gene>
<dbReference type="HOGENOM" id="CLU_035750_7_2_2"/>
<evidence type="ECO:0000256" key="10">
    <source>
        <dbReference type="PIRSR" id="PIRSR600243-1"/>
    </source>
</evidence>
<evidence type="ECO:0000256" key="2">
    <source>
        <dbReference type="ARBA" id="ARBA00022490"/>
    </source>
</evidence>
<dbReference type="NCBIfam" id="TIGR03634">
    <property type="entry name" value="arc_protsome_B"/>
    <property type="match status" value="1"/>
</dbReference>
<evidence type="ECO:0000256" key="6">
    <source>
        <dbReference type="ARBA" id="ARBA00022813"/>
    </source>
</evidence>
<evidence type="ECO:0000256" key="4">
    <source>
        <dbReference type="ARBA" id="ARBA00022698"/>
    </source>
</evidence>
<keyword evidence="8 9" id="KW-0865">Zymogen</keyword>
<dbReference type="PANTHER" id="PTHR32194">
    <property type="entry name" value="METALLOPROTEASE TLDD"/>
    <property type="match status" value="1"/>
</dbReference>
<dbReference type="Pfam" id="PF00227">
    <property type="entry name" value="Proteasome"/>
    <property type="match status" value="1"/>
</dbReference>
<dbReference type="Proteomes" id="UP000010469">
    <property type="component" value="Chromosome"/>
</dbReference>
<dbReference type="HAMAP" id="MF_02113_A">
    <property type="entry name" value="Proteasome_B_A"/>
    <property type="match status" value="1"/>
</dbReference>
<dbReference type="Gene3D" id="3.60.20.10">
    <property type="entry name" value="Glutamine Phosphoribosylpyrophosphate, subunit 1, domain 1"/>
    <property type="match status" value="1"/>
</dbReference>
<dbReference type="FunCoup" id="L0AD48">
    <property type="interactions" value="188"/>
</dbReference>
<dbReference type="InterPro" id="IPR019983">
    <property type="entry name" value="Pept_T1A_Psome_bsu_arc"/>
</dbReference>
<accession>L0AD48</accession>
<evidence type="ECO:0000256" key="5">
    <source>
        <dbReference type="ARBA" id="ARBA00022801"/>
    </source>
</evidence>
<evidence type="ECO:0000256" key="8">
    <source>
        <dbReference type="ARBA" id="ARBA00023145"/>
    </source>
</evidence>
<evidence type="ECO:0000256" key="9">
    <source>
        <dbReference type="HAMAP-Rule" id="MF_02113"/>
    </source>
</evidence>
<evidence type="ECO:0000256" key="1">
    <source>
        <dbReference type="ARBA" id="ARBA00001198"/>
    </source>
</evidence>
<evidence type="ECO:0000256" key="7">
    <source>
        <dbReference type="ARBA" id="ARBA00022942"/>
    </source>
</evidence>
<proteinExistence type="inferred from homology"/>
<feature type="active site" description="Nucleophile" evidence="9 10">
    <location>
        <position position="16"/>
    </location>
</feature>
<dbReference type="InterPro" id="IPR023333">
    <property type="entry name" value="Proteasome_suB-type"/>
</dbReference>
<evidence type="ECO:0000313" key="11">
    <source>
        <dbReference type="EMBL" id="AFZ71062.1"/>
    </source>
</evidence>
<dbReference type="EMBL" id="CP003378">
    <property type="protein sequence ID" value="AFZ71062.1"/>
    <property type="molecule type" value="Genomic_DNA"/>
</dbReference>
<dbReference type="PANTHER" id="PTHR32194:SF3">
    <property type="entry name" value="PROTEASOME SUBUNIT BETA"/>
    <property type="match status" value="1"/>
</dbReference>
<dbReference type="InParanoid" id="L0AD48"/>
<dbReference type="InterPro" id="IPR000243">
    <property type="entry name" value="Pept_T1A_subB"/>
</dbReference>
<name>L0AD48_CALLD</name>
<evidence type="ECO:0000313" key="12">
    <source>
        <dbReference type="Proteomes" id="UP000010469"/>
    </source>
</evidence>
<keyword evidence="12" id="KW-1185">Reference proteome</keyword>
<dbReference type="FunFam" id="3.60.20.10:FF:000049">
    <property type="entry name" value="Proteasome subunit beta"/>
    <property type="match status" value="1"/>
</dbReference>
<dbReference type="GO" id="GO:0004298">
    <property type="term" value="F:threonine-type endopeptidase activity"/>
    <property type="evidence" value="ECO:0007669"/>
    <property type="project" value="UniProtKB-UniRule"/>
</dbReference>
<comment type="function">
    <text evidence="9">Component of the proteasome core, a large protease complex with broad specificity involved in protein degradation.</text>
</comment>